<dbReference type="Pfam" id="PF01627">
    <property type="entry name" value="Hpt"/>
    <property type="match status" value="1"/>
</dbReference>
<dbReference type="InterPro" id="IPR008207">
    <property type="entry name" value="Sig_transdc_His_kin_Hpt_dom"/>
</dbReference>
<feature type="domain" description="HPt" evidence="3">
    <location>
        <begin position="38"/>
        <end position="143"/>
    </location>
</feature>
<dbReference type="GO" id="GO:0009927">
    <property type="term" value="F:histidine phosphotransfer kinase activity"/>
    <property type="evidence" value="ECO:0007669"/>
    <property type="project" value="InterPro"/>
</dbReference>
<evidence type="ECO:0000259" key="3">
    <source>
        <dbReference type="PROSITE" id="PS50894"/>
    </source>
</evidence>
<evidence type="ECO:0000313" key="5">
    <source>
        <dbReference type="Proteomes" id="UP000028045"/>
    </source>
</evidence>
<keyword evidence="5" id="KW-1185">Reference proteome</keyword>
<evidence type="ECO:0000313" key="4">
    <source>
        <dbReference type="EMBL" id="KEY72759.1"/>
    </source>
</evidence>
<dbReference type="HOGENOM" id="CLU_085158_2_1_1"/>
<gene>
    <name evidence="4" type="ORF">S7711_02544</name>
</gene>
<organism evidence="4 5">
    <name type="scientific">Stachybotrys chartarum (strain CBS 109288 / IBT 7711)</name>
    <name type="common">Toxic black mold</name>
    <name type="synonym">Stilbospora chartarum</name>
    <dbReference type="NCBI Taxonomy" id="1280523"/>
    <lineage>
        <taxon>Eukaryota</taxon>
        <taxon>Fungi</taxon>
        <taxon>Dikarya</taxon>
        <taxon>Ascomycota</taxon>
        <taxon>Pezizomycotina</taxon>
        <taxon>Sordariomycetes</taxon>
        <taxon>Hypocreomycetidae</taxon>
        <taxon>Hypocreales</taxon>
        <taxon>Stachybotryaceae</taxon>
        <taxon>Stachybotrys</taxon>
    </lineage>
</organism>
<reference evidence="4 5" key="1">
    <citation type="journal article" date="2014" name="BMC Genomics">
        <title>Comparative genome sequencing reveals chemotype-specific gene clusters in the toxigenic black mold Stachybotrys.</title>
        <authorList>
            <person name="Semeiks J."/>
            <person name="Borek D."/>
            <person name="Otwinowski Z."/>
            <person name="Grishin N.V."/>
        </authorList>
    </citation>
    <scope>NUCLEOTIDE SEQUENCE [LARGE SCALE GENOMIC DNA]</scope>
    <source>
        <strain evidence="5">CBS 109288 / IBT 7711</strain>
    </source>
</reference>
<protein>
    <recommendedName>
        <fullName evidence="3">HPt domain-containing protein</fullName>
    </recommendedName>
</protein>
<dbReference type="InterPro" id="IPR036641">
    <property type="entry name" value="HPT_dom_sf"/>
</dbReference>
<proteinExistence type="predicted"/>
<dbReference type="GO" id="GO:0000160">
    <property type="term" value="P:phosphorelay signal transduction system"/>
    <property type="evidence" value="ECO:0007669"/>
    <property type="project" value="InterPro"/>
</dbReference>
<feature type="coiled-coil region" evidence="2">
    <location>
        <begin position="119"/>
        <end position="146"/>
    </location>
</feature>
<dbReference type="Proteomes" id="UP000028045">
    <property type="component" value="Unassembled WGS sequence"/>
</dbReference>
<dbReference type="GO" id="GO:0005634">
    <property type="term" value="C:nucleus"/>
    <property type="evidence" value="ECO:0007669"/>
    <property type="project" value="TreeGrafter"/>
</dbReference>
<dbReference type="GO" id="GO:0005737">
    <property type="term" value="C:cytoplasm"/>
    <property type="evidence" value="ECO:0007669"/>
    <property type="project" value="TreeGrafter"/>
</dbReference>
<evidence type="ECO:0000256" key="2">
    <source>
        <dbReference type="SAM" id="Coils"/>
    </source>
</evidence>
<dbReference type="PANTHER" id="PTHR28242:SF52">
    <property type="entry name" value="PHOSPHORELAY INTERMEDIATE PROTEIN YPD1"/>
    <property type="match status" value="1"/>
</dbReference>
<feature type="modified residue" description="Phosphohistidine" evidence="1">
    <location>
        <position position="77"/>
    </location>
</feature>
<sequence length="154" mass="17317">MATTKDSASSDDDVELNLGSAVDMPTFRQILEMDEPGDHDFSYSIVYGFFEQAEETFESMDAAVEERDLAKLSSLGHFLKGSSATLGLNHVRDGCEKIQRYGKLENVDGTPEPDEELCLERIKEALKAVKADYQDVEKTLKRYYDKKNAEYEAA</sequence>
<dbReference type="PROSITE" id="PS50894">
    <property type="entry name" value="HPT"/>
    <property type="match status" value="1"/>
</dbReference>
<dbReference type="OrthoDB" id="1673781at2759"/>
<accession>A0A084B5D0</accession>
<dbReference type="InterPro" id="IPR045871">
    <property type="entry name" value="AHP1-5/YPD1"/>
</dbReference>
<dbReference type="Gene3D" id="1.20.120.160">
    <property type="entry name" value="HPT domain"/>
    <property type="match status" value="1"/>
</dbReference>
<dbReference type="EMBL" id="KL648018">
    <property type="protein sequence ID" value="KEY72759.1"/>
    <property type="molecule type" value="Genomic_DNA"/>
</dbReference>
<dbReference type="SUPFAM" id="SSF47226">
    <property type="entry name" value="Histidine-containing phosphotransfer domain, HPT domain"/>
    <property type="match status" value="1"/>
</dbReference>
<keyword evidence="2" id="KW-0175">Coiled coil</keyword>
<dbReference type="GO" id="GO:0043424">
    <property type="term" value="F:protein histidine kinase binding"/>
    <property type="evidence" value="ECO:0007669"/>
    <property type="project" value="InterPro"/>
</dbReference>
<dbReference type="AlphaFoldDB" id="A0A084B5D0"/>
<keyword evidence="1" id="KW-0597">Phosphoprotein</keyword>
<name>A0A084B5D0_STACB</name>
<dbReference type="CDD" id="cd00088">
    <property type="entry name" value="HPT"/>
    <property type="match status" value="1"/>
</dbReference>
<dbReference type="PANTHER" id="PTHR28242">
    <property type="entry name" value="PHOSPHORELAY INTERMEDIATE PROTEIN YPD1"/>
    <property type="match status" value="1"/>
</dbReference>
<evidence type="ECO:0000256" key="1">
    <source>
        <dbReference type="PROSITE-ProRule" id="PRU00110"/>
    </source>
</evidence>